<dbReference type="InterPro" id="IPR054613">
    <property type="entry name" value="Peptidase_S78_dom"/>
</dbReference>
<sequence length="249" mass="28874">MKSEQSYSALSHCQMVKGIQGCNHLILLILIMQQIIKLVRKGTIMSKPKFERRMMEIRAAAEEGMRIEGRAIVFDSPQTYQFGDEEYTEIIAPGALDNTDMRDVPLRYNHHDEFLIMARTRNKSLELIKSHEGLDIVAELIDTSSNRDVYTSIKNGLLDKMSFAFTTRKGTDKWEYVEEGDKLKIIRTITDIDKLYDVSVVDVPFYDSTSIYARSFELLDSEKKSRMDDANDFELRKKKLELEAMYKMI</sequence>
<evidence type="ECO:0000256" key="5">
    <source>
        <dbReference type="ARBA" id="ARBA00023045"/>
    </source>
</evidence>
<dbReference type="InterPro" id="IPR006433">
    <property type="entry name" value="Prohead_protease"/>
</dbReference>
<dbReference type="GO" id="GO:0046797">
    <property type="term" value="P:viral procapsid maturation"/>
    <property type="evidence" value="ECO:0007669"/>
    <property type="project" value="UniProtKB-KW"/>
</dbReference>
<keyword evidence="1" id="KW-1188">Viral release from host cell</keyword>
<accession>A0A8S5SCR7</accession>
<feature type="domain" description="Prohead serine protease" evidence="6">
    <location>
        <begin position="56"/>
        <end position="217"/>
    </location>
</feature>
<dbReference type="Pfam" id="PF04586">
    <property type="entry name" value="Peptidase_S78"/>
    <property type="match status" value="1"/>
</dbReference>
<evidence type="ECO:0000256" key="4">
    <source>
        <dbReference type="ARBA" id="ARBA00022950"/>
    </source>
</evidence>
<protein>
    <submittedName>
        <fullName evidence="7">Prohead serine protease</fullName>
    </submittedName>
</protein>
<reference evidence="7" key="1">
    <citation type="journal article" date="2021" name="Proc. Natl. Acad. Sci. U.S.A.">
        <title>A Catalog of Tens of Thousands of Viruses from Human Metagenomes Reveals Hidden Associations with Chronic Diseases.</title>
        <authorList>
            <person name="Tisza M.J."/>
            <person name="Buck C.B."/>
        </authorList>
    </citation>
    <scope>NUCLEOTIDE SEQUENCE</scope>
    <source>
        <strain evidence="7">Ctt1f11</strain>
    </source>
</reference>
<evidence type="ECO:0000256" key="1">
    <source>
        <dbReference type="ARBA" id="ARBA00022612"/>
    </source>
</evidence>
<keyword evidence="5" id="KW-1273">Viral capsid maturation</keyword>
<proteinExistence type="predicted"/>
<dbReference type="NCBIfam" id="TIGR01543">
    <property type="entry name" value="proheadase_HK97"/>
    <property type="match status" value="1"/>
</dbReference>
<evidence type="ECO:0000256" key="3">
    <source>
        <dbReference type="ARBA" id="ARBA00022801"/>
    </source>
</evidence>
<evidence type="ECO:0000259" key="6">
    <source>
        <dbReference type="Pfam" id="PF04586"/>
    </source>
</evidence>
<evidence type="ECO:0000256" key="2">
    <source>
        <dbReference type="ARBA" id="ARBA00022670"/>
    </source>
</evidence>
<name>A0A8S5SCR7_9CAUD</name>
<dbReference type="GO" id="GO:0006508">
    <property type="term" value="P:proteolysis"/>
    <property type="evidence" value="ECO:0007669"/>
    <property type="project" value="UniProtKB-KW"/>
</dbReference>
<dbReference type="GO" id="GO:0008233">
    <property type="term" value="F:peptidase activity"/>
    <property type="evidence" value="ECO:0007669"/>
    <property type="project" value="UniProtKB-KW"/>
</dbReference>
<evidence type="ECO:0000313" key="7">
    <source>
        <dbReference type="EMBL" id="DAF48742.1"/>
    </source>
</evidence>
<keyword evidence="4" id="KW-0118">Viral capsid assembly</keyword>
<keyword evidence="2 7" id="KW-0645">Protease</keyword>
<keyword evidence="3" id="KW-0378">Hydrolase</keyword>
<organism evidence="7">
    <name type="scientific">Siphoviridae sp. ctt1f11</name>
    <dbReference type="NCBI Taxonomy" id="2827959"/>
    <lineage>
        <taxon>Viruses</taxon>
        <taxon>Duplodnaviria</taxon>
        <taxon>Heunggongvirae</taxon>
        <taxon>Uroviricota</taxon>
        <taxon>Caudoviricetes</taxon>
    </lineage>
</organism>
<dbReference type="EMBL" id="BK032573">
    <property type="protein sequence ID" value="DAF48742.1"/>
    <property type="molecule type" value="Genomic_DNA"/>
</dbReference>